<dbReference type="OrthoDB" id="7467377at2759"/>
<proteinExistence type="predicted"/>
<reference evidence="2 3" key="1">
    <citation type="submission" date="2020-04" db="EMBL/GenBank/DDBJ databases">
        <authorList>
            <person name="Wallbank WR R."/>
            <person name="Pardo Diaz C."/>
            <person name="Kozak K."/>
            <person name="Martin S."/>
            <person name="Jiggins C."/>
            <person name="Moest M."/>
            <person name="Warren A I."/>
            <person name="Byers J.R.P. K."/>
            <person name="Montejo-Kovacevich G."/>
            <person name="Yen C E."/>
        </authorList>
    </citation>
    <scope>NUCLEOTIDE SEQUENCE [LARGE SCALE GENOMIC DNA]</scope>
</reference>
<organism evidence="2 3">
    <name type="scientific">Arctia plantaginis</name>
    <name type="common">Wood tiger moth</name>
    <name type="synonym">Phalaena plantaginis</name>
    <dbReference type="NCBI Taxonomy" id="874455"/>
    <lineage>
        <taxon>Eukaryota</taxon>
        <taxon>Metazoa</taxon>
        <taxon>Ecdysozoa</taxon>
        <taxon>Arthropoda</taxon>
        <taxon>Hexapoda</taxon>
        <taxon>Insecta</taxon>
        <taxon>Pterygota</taxon>
        <taxon>Neoptera</taxon>
        <taxon>Endopterygota</taxon>
        <taxon>Lepidoptera</taxon>
        <taxon>Glossata</taxon>
        <taxon>Ditrysia</taxon>
        <taxon>Noctuoidea</taxon>
        <taxon>Erebidae</taxon>
        <taxon>Arctiinae</taxon>
        <taxon>Arctia</taxon>
    </lineage>
</organism>
<feature type="chain" id="PRO_5035763908" evidence="1">
    <location>
        <begin position="20"/>
        <end position="133"/>
    </location>
</feature>
<keyword evidence="1" id="KW-0732">Signal</keyword>
<dbReference type="EMBL" id="CADEBC010000045">
    <property type="protein sequence ID" value="CAB3220445.1"/>
    <property type="molecule type" value="Genomic_DNA"/>
</dbReference>
<comment type="caution">
    <text evidence="2">The sequence shown here is derived from an EMBL/GenBank/DDBJ whole genome shotgun (WGS) entry which is preliminary data.</text>
</comment>
<evidence type="ECO:0000256" key="1">
    <source>
        <dbReference type="SAM" id="SignalP"/>
    </source>
</evidence>
<name>A0A8S0YN31_ARCPL</name>
<keyword evidence="3" id="KW-1185">Reference proteome</keyword>
<feature type="signal peptide" evidence="1">
    <location>
        <begin position="1"/>
        <end position="19"/>
    </location>
</feature>
<accession>A0A8S0YN31</accession>
<evidence type="ECO:0000313" key="3">
    <source>
        <dbReference type="Proteomes" id="UP000494106"/>
    </source>
</evidence>
<dbReference type="AlphaFoldDB" id="A0A8S0YN31"/>
<gene>
    <name evidence="2" type="ORF">APLA_LOCUS291</name>
</gene>
<sequence length="133" mass="15361">MDLVGSLLTFVMFWKLSSSLQCYTCDPKCPVDFNEIVRDKYLKNCEHSTMCYKRVSTLDFGNGLTSQYTERGCAAQTQDGEQIKVNRKWIQVQNIYEVYEEGCAVDQSYPERRTHTLACYCRGDGCFWKMVSG</sequence>
<evidence type="ECO:0000313" key="2">
    <source>
        <dbReference type="EMBL" id="CAB3220445.1"/>
    </source>
</evidence>
<dbReference type="Proteomes" id="UP000494106">
    <property type="component" value="Unassembled WGS sequence"/>
</dbReference>
<protein>
    <submittedName>
        <fullName evidence="2">Uncharacterized protein</fullName>
    </submittedName>
</protein>